<evidence type="ECO:0000256" key="5">
    <source>
        <dbReference type="ARBA" id="ARBA00023242"/>
    </source>
</evidence>
<feature type="compositionally biased region" description="Low complexity" evidence="6">
    <location>
        <begin position="141"/>
        <end position="168"/>
    </location>
</feature>
<dbReference type="InterPro" id="IPR004827">
    <property type="entry name" value="bZIP"/>
</dbReference>
<dbReference type="SUPFAM" id="SSF57959">
    <property type="entry name" value="Leucine zipper domain"/>
    <property type="match status" value="1"/>
</dbReference>
<feature type="region of interest" description="Disordered" evidence="6">
    <location>
        <begin position="141"/>
        <end position="216"/>
    </location>
</feature>
<comment type="caution">
    <text evidence="8">The sequence shown here is derived from an EMBL/GenBank/DDBJ whole genome shotgun (WGS) entry which is preliminary data.</text>
</comment>
<dbReference type="PANTHER" id="PTHR15284:SF4">
    <property type="entry name" value="E4 BINDING PROTEIN 4-2"/>
    <property type="match status" value="1"/>
</dbReference>
<dbReference type="Gene3D" id="1.20.5.170">
    <property type="match status" value="1"/>
</dbReference>
<dbReference type="InterPro" id="IPR047229">
    <property type="entry name" value="NFIL3-like"/>
</dbReference>
<accession>A0ABD1KPP8</accession>
<keyword evidence="2" id="KW-0805">Transcription regulation</keyword>
<feature type="compositionally biased region" description="Low complexity" evidence="6">
    <location>
        <begin position="328"/>
        <end position="341"/>
    </location>
</feature>
<evidence type="ECO:0000256" key="4">
    <source>
        <dbReference type="ARBA" id="ARBA00023163"/>
    </source>
</evidence>
<feature type="compositionally biased region" description="Polar residues" evidence="6">
    <location>
        <begin position="169"/>
        <end position="184"/>
    </location>
</feature>
<evidence type="ECO:0000256" key="6">
    <source>
        <dbReference type="SAM" id="MobiDB-lite"/>
    </source>
</evidence>
<feature type="domain" description="BZIP" evidence="7">
    <location>
        <begin position="66"/>
        <end position="116"/>
    </location>
</feature>
<feature type="compositionally biased region" description="Polar residues" evidence="6">
    <location>
        <begin position="469"/>
        <end position="487"/>
    </location>
</feature>
<feature type="compositionally biased region" description="Low complexity" evidence="6">
    <location>
        <begin position="441"/>
        <end position="452"/>
    </location>
</feature>
<dbReference type="InterPro" id="IPR047106">
    <property type="entry name" value="NFIL3-like_bZIP"/>
</dbReference>
<name>A0ABD1KPP8_9TELE</name>
<dbReference type="Proteomes" id="UP001591681">
    <property type="component" value="Unassembled WGS sequence"/>
</dbReference>
<dbReference type="PROSITE" id="PS00036">
    <property type="entry name" value="BZIP_BASIC"/>
    <property type="match status" value="1"/>
</dbReference>
<feature type="compositionally biased region" description="Basic and acidic residues" evidence="6">
    <location>
        <begin position="453"/>
        <end position="463"/>
    </location>
</feature>
<gene>
    <name evidence="8" type="ORF">ACEWY4_002843</name>
</gene>
<evidence type="ECO:0000259" key="7">
    <source>
        <dbReference type="PROSITE" id="PS50217"/>
    </source>
</evidence>
<feature type="region of interest" description="Disordered" evidence="6">
    <location>
        <begin position="23"/>
        <end position="60"/>
    </location>
</feature>
<comment type="similarity">
    <text evidence="1">Belongs to the bZIP family. NFIL3 subfamily.</text>
</comment>
<feature type="compositionally biased region" description="Polar residues" evidence="6">
    <location>
        <begin position="290"/>
        <end position="318"/>
    </location>
</feature>
<dbReference type="SMART" id="SM00338">
    <property type="entry name" value="BRLZ"/>
    <property type="match status" value="1"/>
</dbReference>
<keyword evidence="3" id="KW-0238">DNA-binding</keyword>
<dbReference type="GO" id="GO:0003677">
    <property type="term" value="F:DNA binding"/>
    <property type="evidence" value="ECO:0007669"/>
    <property type="project" value="UniProtKB-KW"/>
</dbReference>
<evidence type="ECO:0000313" key="8">
    <source>
        <dbReference type="EMBL" id="KAL2101082.1"/>
    </source>
</evidence>
<evidence type="ECO:0000256" key="3">
    <source>
        <dbReference type="ARBA" id="ARBA00023125"/>
    </source>
</evidence>
<evidence type="ECO:0000256" key="2">
    <source>
        <dbReference type="ARBA" id="ARBA00023015"/>
    </source>
</evidence>
<keyword evidence="9" id="KW-1185">Reference proteome</keyword>
<evidence type="ECO:0000313" key="9">
    <source>
        <dbReference type="Proteomes" id="UP001591681"/>
    </source>
</evidence>
<dbReference type="PANTHER" id="PTHR15284">
    <property type="entry name" value="NUCLEAR FACTOR INTERLEUKIN-3-REGULATED PROTEIN"/>
    <property type="match status" value="1"/>
</dbReference>
<sequence length="607" mass="66617">MESLKSPVMTSATEIKSLDQLETYSSYSESVPSPQDSSSRQGRPAKSKPNMTCRRKREFISEEKKDASYWEKRRKNNEAAKRSREKRRLNDMVLENRVIALNEENVRLKTELLQLKLRFGLISTASYMEKSQQISSSSMATSNVSCSSSSSSSSSSAHYYTSGYSSGSQVMMNSDSSETEQTGTADRPPQHIKYSPRGSLSDMSDGSSRDSPEPMVYSIKQEGGAGMDMDVGVTTVSPNSNAATTQLMFNLQRGLSASLHHEMEASYQQQHQQQQPQQQQQRHPNHHQQESVISSPNPRATPQRSVILFRSSSTSYPVESQKAPDANQQTPQQPQQLPSAPQLTQAYQGGLEILAEVTKQMERRTLDSPPYEYANGYGAHLRERLENTRGDGSAPDLLHTKREDRTEHLLFHQSYLTSRDEEPPVLTYEGGSQGDVYYMSQSASAKDTSSSDGDPRSSDKDASTDDESPLSSCSETGSYQQNLSSAASPVPFAPGTSPPSQSRDAAGDVKGTALPHKLRLKHRAMSNGGSSGQESPTTPPILSSPLPQHPYLELPQTGQQELGKDQEAVHQPLLDVCEPGTSSVGGLRADCGIKEAGSRTSRNKRHD</sequence>
<reference evidence="8 9" key="1">
    <citation type="submission" date="2024-09" db="EMBL/GenBank/DDBJ databases">
        <title>A chromosome-level genome assembly of Gray's grenadier anchovy, Coilia grayii.</title>
        <authorList>
            <person name="Fu Z."/>
        </authorList>
    </citation>
    <scope>NUCLEOTIDE SEQUENCE [LARGE SCALE GENOMIC DNA]</scope>
    <source>
        <strain evidence="8">G4</strain>
        <tissue evidence="8">Muscle</tissue>
    </source>
</reference>
<keyword evidence="4" id="KW-0804">Transcription</keyword>
<dbReference type="PROSITE" id="PS50217">
    <property type="entry name" value="BZIP"/>
    <property type="match status" value="1"/>
</dbReference>
<feature type="compositionally biased region" description="Low complexity" evidence="6">
    <location>
        <begin position="268"/>
        <end position="282"/>
    </location>
</feature>
<feature type="compositionally biased region" description="Low complexity" evidence="6">
    <location>
        <begin position="25"/>
        <end position="39"/>
    </location>
</feature>
<feature type="region of interest" description="Disordered" evidence="6">
    <location>
        <begin position="441"/>
        <end position="564"/>
    </location>
</feature>
<keyword evidence="5" id="KW-0539">Nucleus</keyword>
<feature type="region of interest" description="Disordered" evidence="6">
    <location>
        <begin position="263"/>
        <end position="341"/>
    </location>
</feature>
<dbReference type="InterPro" id="IPR046347">
    <property type="entry name" value="bZIP_sf"/>
</dbReference>
<feature type="region of interest" description="Disordered" evidence="6">
    <location>
        <begin position="579"/>
        <end position="607"/>
    </location>
</feature>
<dbReference type="FunFam" id="1.20.5.170:FF:000025">
    <property type="entry name" value="nuclear factor interleukin-3-regulated protein-like"/>
    <property type="match status" value="1"/>
</dbReference>
<dbReference type="Pfam" id="PF07716">
    <property type="entry name" value="bZIP_2"/>
    <property type="match status" value="1"/>
</dbReference>
<protein>
    <recommendedName>
        <fullName evidence="7">BZIP domain-containing protein</fullName>
    </recommendedName>
</protein>
<evidence type="ECO:0000256" key="1">
    <source>
        <dbReference type="ARBA" id="ARBA00006079"/>
    </source>
</evidence>
<feature type="region of interest" description="Disordered" evidence="6">
    <location>
        <begin position="414"/>
        <end position="433"/>
    </location>
</feature>
<dbReference type="EMBL" id="JBHFQA010000003">
    <property type="protein sequence ID" value="KAL2101082.1"/>
    <property type="molecule type" value="Genomic_DNA"/>
</dbReference>
<organism evidence="8 9">
    <name type="scientific">Coilia grayii</name>
    <name type="common">Gray's grenadier anchovy</name>
    <dbReference type="NCBI Taxonomy" id="363190"/>
    <lineage>
        <taxon>Eukaryota</taxon>
        <taxon>Metazoa</taxon>
        <taxon>Chordata</taxon>
        <taxon>Craniata</taxon>
        <taxon>Vertebrata</taxon>
        <taxon>Euteleostomi</taxon>
        <taxon>Actinopterygii</taxon>
        <taxon>Neopterygii</taxon>
        <taxon>Teleostei</taxon>
        <taxon>Clupei</taxon>
        <taxon>Clupeiformes</taxon>
        <taxon>Clupeoidei</taxon>
        <taxon>Engraulidae</taxon>
        <taxon>Coilinae</taxon>
        <taxon>Coilia</taxon>
    </lineage>
</organism>
<dbReference type="AlphaFoldDB" id="A0ABD1KPP8"/>
<proteinExistence type="inferred from homology"/>
<dbReference type="CDD" id="cd14694">
    <property type="entry name" value="bZIP_NFIL3"/>
    <property type="match status" value="1"/>
</dbReference>